<feature type="region of interest" description="Disordered" evidence="7">
    <location>
        <begin position="1"/>
        <end position="22"/>
    </location>
</feature>
<reference evidence="9" key="1">
    <citation type="journal article" date="2010" name="Science">
        <title>Plasticity of animal genome architecture unmasked by rapid evolution of a pelagic tunicate.</title>
        <authorList>
            <person name="Denoeud F."/>
            <person name="Henriet S."/>
            <person name="Mungpakdee S."/>
            <person name="Aury J.M."/>
            <person name="Da Silva C."/>
            <person name="Brinkmann H."/>
            <person name="Mikhaleva J."/>
            <person name="Olsen L.C."/>
            <person name="Jubin C."/>
            <person name="Canestro C."/>
            <person name="Bouquet J.M."/>
            <person name="Danks G."/>
            <person name="Poulain J."/>
            <person name="Campsteijn C."/>
            <person name="Adamski M."/>
            <person name="Cross I."/>
            <person name="Yadetie F."/>
            <person name="Muffato M."/>
            <person name="Louis A."/>
            <person name="Butcher S."/>
            <person name="Tsagkogeorga G."/>
            <person name="Konrad A."/>
            <person name="Singh S."/>
            <person name="Jensen M.F."/>
            <person name="Cong E.H."/>
            <person name="Eikeseth-Otteraa H."/>
            <person name="Noel B."/>
            <person name="Anthouard V."/>
            <person name="Porcel B.M."/>
            <person name="Kachouri-Lafond R."/>
            <person name="Nishino A."/>
            <person name="Ugolini M."/>
            <person name="Chourrout P."/>
            <person name="Nishida H."/>
            <person name="Aasland R."/>
            <person name="Huzurbazar S."/>
            <person name="Westhof E."/>
            <person name="Delsuc F."/>
            <person name="Lehrach H."/>
            <person name="Reinhardt R."/>
            <person name="Weissenbach J."/>
            <person name="Roy S.W."/>
            <person name="Artiguenave F."/>
            <person name="Postlethwait J.H."/>
            <person name="Manak J.R."/>
            <person name="Thompson E.M."/>
            <person name="Jaillon O."/>
            <person name="Du Pasquier L."/>
            <person name="Boudinot P."/>
            <person name="Liberles D.A."/>
            <person name="Volff J.N."/>
            <person name="Philippe H."/>
            <person name="Lenhard B."/>
            <person name="Roest Crollius H."/>
            <person name="Wincker P."/>
            <person name="Chourrout D."/>
        </authorList>
    </citation>
    <scope>NUCLEOTIDE SEQUENCE [LARGE SCALE GENOMIC DNA]</scope>
</reference>
<dbReference type="InterPro" id="IPR034353">
    <property type="entry name" value="ABT1/ESF2_RRM"/>
</dbReference>
<comment type="similarity">
    <text evidence="2">Belongs to the ESF2/ABP1 family.</text>
</comment>
<proteinExistence type="inferred from homology"/>
<keyword evidence="4 6" id="KW-0694">RNA-binding</keyword>
<evidence type="ECO:0000313" key="10">
    <source>
        <dbReference type="Proteomes" id="UP000001307"/>
    </source>
</evidence>
<accession>E4WTU5</accession>
<gene>
    <name evidence="9" type="ORF">GSOID_T00006009001</name>
</gene>
<evidence type="ECO:0000313" key="9">
    <source>
        <dbReference type="EMBL" id="CBY06935.1"/>
    </source>
</evidence>
<dbReference type="FunCoup" id="E4WTU5">
    <property type="interactions" value="139"/>
</dbReference>
<dbReference type="InterPro" id="IPR012677">
    <property type="entry name" value="Nucleotide-bd_a/b_plait_sf"/>
</dbReference>
<keyword evidence="10" id="KW-1185">Reference proteome</keyword>
<dbReference type="GO" id="GO:0005730">
    <property type="term" value="C:nucleolus"/>
    <property type="evidence" value="ECO:0007669"/>
    <property type="project" value="UniProtKB-SubCell"/>
</dbReference>
<evidence type="ECO:0000256" key="2">
    <source>
        <dbReference type="ARBA" id="ARBA00005819"/>
    </source>
</evidence>
<dbReference type="AlphaFoldDB" id="E4WTU5"/>
<dbReference type="InterPro" id="IPR039119">
    <property type="entry name" value="ABT1/Esf2"/>
</dbReference>
<feature type="domain" description="RRM" evidence="8">
    <location>
        <begin position="32"/>
        <end position="126"/>
    </location>
</feature>
<protein>
    <recommendedName>
        <fullName evidence="3">Activator of basal transcription 1</fullName>
    </recommendedName>
</protein>
<evidence type="ECO:0000256" key="4">
    <source>
        <dbReference type="ARBA" id="ARBA00022884"/>
    </source>
</evidence>
<comment type="subcellular location">
    <subcellularLocation>
        <location evidence="1">Nucleus</location>
        <location evidence="1">Nucleolus</location>
    </subcellularLocation>
</comment>
<dbReference type="Proteomes" id="UP000001307">
    <property type="component" value="Unassembled WGS sequence"/>
</dbReference>
<evidence type="ECO:0000256" key="3">
    <source>
        <dbReference type="ARBA" id="ARBA00020737"/>
    </source>
</evidence>
<dbReference type="PROSITE" id="PS50102">
    <property type="entry name" value="RRM"/>
    <property type="match status" value="1"/>
</dbReference>
<dbReference type="SUPFAM" id="SSF54928">
    <property type="entry name" value="RNA-binding domain, RBD"/>
    <property type="match status" value="1"/>
</dbReference>
<evidence type="ECO:0000256" key="1">
    <source>
        <dbReference type="ARBA" id="ARBA00004604"/>
    </source>
</evidence>
<evidence type="ECO:0000256" key="5">
    <source>
        <dbReference type="ARBA" id="ARBA00023242"/>
    </source>
</evidence>
<sequence length="216" mass="25653">MGEIEKEIVNSPERELESKNEDKEEDLKVIPVVIYISTLPKGMGPVHLRQILSQFGELDRIYCAANYQRKKSTHRYKEDDFKEGWVEFKKKKNAKKAVEMLNGQTIEAKKKTKFQGQLWNMKYLSKTRWHHLTEQLHYEEQVRKKRMDAELSQVKRETDAFVKNLDASKKQSAILERKKRKGVHMDLKIEDRFQSKMRKVVDKKERKTKLAAKLFA</sequence>
<dbReference type="PANTHER" id="PTHR12311:SF7">
    <property type="entry name" value="ACTIVATOR OF BASAL TRANSCRIPTION 1"/>
    <property type="match status" value="1"/>
</dbReference>
<dbReference type="InParanoid" id="E4WTU5"/>
<evidence type="ECO:0000256" key="7">
    <source>
        <dbReference type="SAM" id="MobiDB-lite"/>
    </source>
</evidence>
<dbReference type="CDD" id="cd12263">
    <property type="entry name" value="RRM_ABT1_like"/>
    <property type="match status" value="1"/>
</dbReference>
<name>E4WTU5_OIKDI</name>
<dbReference type="PANTHER" id="PTHR12311">
    <property type="entry name" value="ACTIVATOR OF BASAL TRANSCRIPTION 1"/>
    <property type="match status" value="1"/>
</dbReference>
<dbReference type="GO" id="GO:0000472">
    <property type="term" value="P:endonucleolytic cleavage to generate mature 5'-end of SSU-rRNA from (SSU-rRNA, 5.8S rRNA, LSU-rRNA)"/>
    <property type="evidence" value="ECO:0007669"/>
    <property type="project" value="TreeGrafter"/>
</dbReference>
<organism evidence="9">
    <name type="scientific">Oikopleura dioica</name>
    <name type="common">Tunicate</name>
    <dbReference type="NCBI Taxonomy" id="34765"/>
    <lineage>
        <taxon>Eukaryota</taxon>
        <taxon>Metazoa</taxon>
        <taxon>Chordata</taxon>
        <taxon>Tunicata</taxon>
        <taxon>Appendicularia</taxon>
        <taxon>Copelata</taxon>
        <taxon>Oikopleuridae</taxon>
        <taxon>Oikopleura</taxon>
    </lineage>
</organism>
<dbReference type="InterPro" id="IPR035979">
    <property type="entry name" value="RBD_domain_sf"/>
</dbReference>
<evidence type="ECO:0000259" key="8">
    <source>
        <dbReference type="PROSITE" id="PS50102"/>
    </source>
</evidence>
<dbReference type="Pfam" id="PF00076">
    <property type="entry name" value="RRM_1"/>
    <property type="match status" value="1"/>
</dbReference>
<dbReference type="GO" id="GO:0003723">
    <property type="term" value="F:RNA binding"/>
    <property type="evidence" value="ECO:0007669"/>
    <property type="project" value="UniProtKB-UniRule"/>
</dbReference>
<dbReference type="EMBL" id="FN653016">
    <property type="protein sequence ID" value="CBY06935.1"/>
    <property type="molecule type" value="Genomic_DNA"/>
</dbReference>
<keyword evidence="5" id="KW-0539">Nucleus</keyword>
<dbReference type="SMART" id="SM00360">
    <property type="entry name" value="RRM"/>
    <property type="match status" value="1"/>
</dbReference>
<dbReference type="OrthoDB" id="287393at2759"/>
<dbReference type="Gene3D" id="3.30.70.330">
    <property type="match status" value="1"/>
</dbReference>
<dbReference type="GO" id="GO:0000480">
    <property type="term" value="P:endonucleolytic cleavage in 5'-ETS of tricistronic rRNA transcript (SSU-rRNA, 5.8S rRNA, LSU-rRNA)"/>
    <property type="evidence" value="ECO:0007669"/>
    <property type="project" value="TreeGrafter"/>
</dbReference>
<dbReference type="GO" id="GO:0034462">
    <property type="term" value="P:small-subunit processome assembly"/>
    <property type="evidence" value="ECO:0007669"/>
    <property type="project" value="TreeGrafter"/>
</dbReference>
<dbReference type="InterPro" id="IPR000504">
    <property type="entry name" value="RRM_dom"/>
</dbReference>
<evidence type="ECO:0000256" key="6">
    <source>
        <dbReference type="PROSITE-ProRule" id="PRU00176"/>
    </source>
</evidence>
<dbReference type="GO" id="GO:0000447">
    <property type="term" value="P:endonucleolytic cleavage in ITS1 to separate SSU-rRNA from 5.8S rRNA and LSU-rRNA from tricistronic rRNA transcript (SSU-rRNA, 5.8S rRNA, LSU-rRNA)"/>
    <property type="evidence" value="ECO:0007669"/>
    <property type="project" value="TreeGrafter"/>
</dbReference>